<dbReference type="HOGENOM" id="CLU_562780_0_0_1"/>
<evidence type="ECO:0000256" key="6">
    <source>
        <dbReference type="SAM" id="Phobius"/>
    </source>
</evidence>
<evidence type="ECO:0000256" key="2">
    <source>
        <dbReference type="ARBA" id="ARBA00010487"/>
    </source>
</evidence>
<evidence type="ECO:0000313" key="7">
    <source>
        <dbReference type="EMBL" id="EPZ35123.1"/>
    </source>
</evidence>
<evidence type="ECO:0000256" key="3">
    <source>
        <dbReference type="ARBA" id="ARBA00022692"/>
    </source>
</evidence>
<feature type="transmembrane region" description="Helical" evidence="6">
    <location>
        <begin position="102"/>
        <end position="122"/>
    </location>
</feature>
<gene>
    <name evidence="7" type="ORF">O9G_003495</name>
</gene>
<dbReference type="STRING" id="988480.A0A075B2X4"/>
<dbReference type="EMBL" id="KE560866">
    <property type="protein sequence ID" value="EPZ35123.1"/>
    <property type="molecule type" value="Genomic_DNA"/>
</dbReference>
<dbReference type="InterPro" id="IPR051584">
    <property type="entry name" value="GPCR-associated_LMBR1"/>
</dbReference>
<dbReference type="Pfam" id="PF04791">
    <property type="entry name" value="LMBR1"/>
    <property type="match status" value="1"/>
</dbReference>
<comment type="subcellular location">
    <subcellularLocation>
        <location evidence="1">Membrane</location>
        <topology evidence="1">Multi-pass membrane protein</topology>
    </subcellularLocation>
</comment>
<evidence type="ECO:0000256" key="5">
    <source>
        <dbReference type="ARBA" id="ARBA00023136"/>
    </source>
</evidence>
<dbReference type="Proteomes" id="UP000030755">
    <property type="component" value="Unassembled WGS sequence"/>
</dbReference>
<evidence type="ECO:0000256" key="1">
    <source>
        <dbReference type="ARBA" id="ARBA00004141"/>
    </source>
</evidence>
<accession>A0A075B2X4</accession>
<feature type="transmembrane region" description="Helical" evidence="6">
    <location>
        <begin position="386"/>
        <end position="407"/>
    </location>
</feature>
<keyword evidence="3 6" id="KW-0812">Transmembrane</keyword>
<feature type="transmembrane region" description="Helical" evidence="6">
    <location>
        <begin position="142"/>
        <end position="164"/>
    </location>
</feature>
<dbReference type="InterPro" id="IPR006876">
    <property type="entry name" value="LMBR1-like_membr_prot"/>
</dbReference>
<dbReference type="AlphaFoldDB" id="A0A075B2X4"/>
<feature type="transmembrane region" description="Helical" evidence="6">
    <location>
        <begin position="32"/>
        <end position="52"/>
    </location>
</feature>
<keyword evidence="5 6" id="KW-0472">Membrane</keyword>
<dbReference type="OrthoDB" id="203099at2759"/>
<evidence type="ECO:0000313" key="8">
    <source>
        <dbReference type="Proteomes" id="UP000030755"/>
    </source>
</evidence>
<dbReference type="PANTHER" id="PTHR21355">
    <property type="entry name" value="G-PROTEIN COUPLED RECEPTOR-ASSOCIATED PROTEIN LMBRD2"/>
    <property type="match status" value="1"/>
</dbReference>
<keyword evidence="4 6" id="KW-1133">Transmembrane helix</keyword>
<feature type="transmembrane region" description="Helical" evidence="6">
    <location>
        <begin position="6"/>
        <end position="25"/>
    </location>
</feature>
<comment type="similarity">
    <text evidence="2">Belongs to the LIMR family.</text>
</comment>
<sequence>MGYAIFGLASTFVLSLTIFLVYQYGSWKRTRWFVAIIVFMAWFFSLCIIFLLPIDLSSARYLNCLQRKQEWSSGNFTTPFQDNCTEPSTFIDPNVLKIIWTISYWNTFFSTWLIIPILMGYVDNGEFTMRSKLWSSIKYNAIYYSSLGVVGLGFLIYLIAVVKLNTYQTLISFVMALSNAWGMLLLVMFLGYGLVEVPRSFWNKANKKAWLLRMQFEAPKVKEELDDSIGDYEDALAEIREMKKRKDIPEPLKAYAQRLIRKVCPLIFNNSGQCFTGELFDDIPNHIDKPYLISLNHRVRRGLRFVARNQWYYINVILISLWDITLEKVLFLEDVLNCNNSPERIIKSGIHKPPANKILAHLGNVSFYFEKEWIWYCKLESHFMRLLSIVFALMSLSIIWSEVTLFYEPIDLSIFSFLIHSNHITMSGIEVRLCPSFPLFIWHFAVIIVYLRLEYLAYIDWFRGITLTKDHSSSPQITSAESGFH</sequence>
<name>A0A075B2X4_ROZAC</name>
<proteinExistence type="inferred from homology"/>
<dbReference type="GO" id="GO:0016020">
    <property type="term" value="C:membrane"/>
    <property type="evidence" value="ECO:0007669"/>
    <property type="project" value="UniProtKB-SubCell"/>
</dbReference>
<protein>
    <submittedName>
        <fullName evidence="7">LMBR1-like membrane protein domain-containing protein</fullName>
    </submittedName>
</protein>
<organism evidence="7 8">
    <name type="scientific">Rozella allomycis (strain CSF55)</name>
    <dbReference type="NCBI Taxonomy" id="988480"/>
    <lineage>
        <taxon>Eukaryota</taxon>
        <taxon>Fungi</taxon>
        <taxon>Fungi incertae sedis</taxon>
        <taxon>Cryptomycota</taxon>
        <taxon>Cryptomycota incertae sedis</taxon>
        <taxon>Rozella</taxon>
    </lineage>
</organism>
<keyword evidence="8" id="KW-1185">Reference proteome</keyword>
<evidence type="ECO:0000256" key="4">
    <source>
        <dbReference type="ARBA" id="ARBA00022989"/>
    </source>
</evidence>
<dbReference type="PANTHER" id="PTHR21355:SF0">
    <property type="entry name" value="G-PROTEIN COUPLED RECEPTOR-ASSOCIATED PROTEIN LMBRD2"/>
    <property type="match status" value="1"/>
</dbReference>
<feature type="transmembrane region" description="Helical" evidence="6">
    <location>
        <begin position="170"/>
        <end position="195"/>
    </location>
</feature>
<reference evidence="7 8" key="1">
    <citation type="journal article" date="2013" name="Curr. Biol.">
        <title>Shared signatures of parasitism and phylogenomics unite Cryptomycota and microsporidia.</title>
        <authorList>
            <person name="James T.Y."/>
            <person name="Pelin A."/>
            <person name="Bonen L."/>
            <person name="Ahrendt S."/>
            <person name="Sain D."/>
            <person name="Corradi N."/>
            <person name="Stajich J.E."/>
        </authorList>
    </citation>
    <scope>NUCLEOTIDE SEQUENCE [LARGE SCALE GENOMIC DNA]</scope>
    <source>
        <strain evidence="7 8">CSF55</strain>
    </source>
</reference>